<evidence type="ECO:0000256" key="11">
    <source>
        <dbReference type="ARBA" id="ARBA00023136"/>
    </source>
</evidence>
<dbReference type="PANTHER" id="PTHR13269:SF6">
    <property type="entry name" value="NUCLEOPORIN NDC1"/>
    <property type="match status" value="1"/>
</dbReference>
<evidence type="ECO:0000256" key="12">
    <source>
        <dbReference type="ARBA" id="ARBA00023242"/>
    </source>
</evidence>
<evidence type="ECO:0000256" key="9">
    <source>
        <dbReference type="ARBA" id="ARBA00023010"/>
    </source>
</evidence>
<dbReference type="InterPro" id="IPR019049">
    <property type="entry name" value="Nucleoporin_prot_Ndc1/Nup"/>
</dbReference>
<evidence type="ECO:0000256" key="1">
    <source>
        <dbReference type="ARBA" id="ARBA00004232"/>
    </source>
</evidence>
<keyword evidence="14" id="KW-1185">Reference proteome</keyword>
<evidence type="ECO:0000313" key="14">
    <source>
        <dbReference type="Proteomes" id="UP001604277"/>
    </source>
</evidence>
<comment type="caution">
    <text evidence="13">The sequence shown here is derived from an EMBL/GenBank/DDBJ whole genome shotgun (WGS) entry which is preliminary data.</text>
</comment>
<keyword evidence="9" id="KW-0811">Translocation</keyword>
<comment type="similarity">
    <text evidence="3">Belongs to the NDC1 family.</text>
</comment>
<keyword evidence="5" id="KW-0812">Transmembrane</keyword>
<gene>
    <name evidence="13" type="ORF">Fot_33105</name>
</gene>
<dbReference type="EMBL" id="JBFOLJ010000009">
    <property type="protein sequence ID" value="KAL2509458.1"/>
    <property type="molecule type" value="Genomic_DNA"/>
</dbReference>
<evidence type="ECO:0000256" key="10">
    <source>
        <dbReference type="ARBA" id="ARBA00023132"/>
    </source>
</evidence>
<dbReference type="AlphaFoldDB" id="A0ABD1T9P5"/>
<protein>
    <submittedName>
        <fullName evidence="13">Uncharacterized protein</fullName>
    </submittedName>
</protein>
<evidence type="ECO:0000313" key="13">
    <source>
        <dbReference type="EMBL" id="KAL2509458.1"/>
    </source>
</evidence>
<dbReference type="GO" id="GO:0005643">
    <property type="term" value="C:nuclear pore"/>
    <property type="evidence" value="ECO:0007669"/>
    <property type="project" value="UniProtKB-SubCell"/>
</dbReference>
<evidence type="ECO:0000256" key="6">
    <source>
        <dbReference type="ARBA" id="ARBA00022816"/>
    </source>
</evidence>
<evidence type="ECO:0000256" key="8">
    <source>
        <dbReference type="ARBA" id="ARBA00022989"/>
    </source>
</evidence>
<accession>A0ABD1T9P5</accession>
<evidence type="ECO:0000256" key="5">
    <source>
        <dbReference type="ARBA" id="ARBA00022692"/>
    </source>
</evidence>
<evidence type="ECO:0000256" key="7">
    <source>
        <dbReference type="ARBA" id="ARBA00022927"/>
    </source>
</evidence>
<keyword evidence="8" id="KW-1133">Transmembrane helix</keyword>
<dbReference type="GO" id="GO:0015031">
    <property type="term" value="P:protein transport"/>
    <property type="evidence" value="ECO:0007669"/>
    <property type="project" value="UniProtKB-KW"/>
</dbReference>
<keyword evidence="10" id="KW-0906">Nuclear pore complex</keyword>
<keyword evidence="7" id="KW-0653">Protein transport</keyword>
<dbReference type="Proteomes" id="UP001604277">
    <property type="component" value="Unassembled WGS sequence"/>
</dbReference>
<dbReference type="GO" id="GO:0051028">
    <property type="term" value="P:mRNA transport"/>
    <property type="evidence" value="ECO:0007669"/>
    <property type="project" value="UniProtKB-KW"/>
</dbReference>
<comment type="subcellular location">
    <subcellularLocation>
        <location evidence="1">Nucleus membrane</location>
        <topology evidence="1">Multi-pass membrane protein</topology>
    </subcellularLocation>
    <subcellularLocation>
        <location evidence="2">Nucleus</location>
        <location evidence="2">Nuclear pore complex</location>
    </subcellularLocation>
</comment>
<keyword evidence="4" id="KW-0813">Transport</keyword>
<sequence>MQLCSWCARIVASLTAKSHKEERFGVAQLSGSNATVICTLLSSLLAVEILMGKKTKLPSPHYLMGPAGIKWATTSTGRRDSAVGATVKIRGSPLYAKAYSMADVLKTSIYYMVSAFHGEMLNSENLPFPPQSNLPLPLQQLVAEFYTFLETTLVTLSLLPHFIAFFSDKEIPGTPGNLATTFLAFGKVKSSCVSMLQPPPSPIPFFPVTWHVTFYLAHDFSMFHSIELGICFERFGISGNAHIIGGCQYHNH</sequence>
<evidence type="ECO:0000256" key="3">
    <source>
        <dbReference type="ARBA" id="ARBA00005760"/>
    </source>
</evidence>
<keyword evidence="12" id="KW-0539">Nucleus</keyword>
<keyword evidence="11" id="KW-0472">Membrane</keyword>
<reference evidence="14" key="1">
    <citation type="submission" date="2024-07" db="EMBL/GenBank/DDBJ databases">
        <title>Two chromosome-level genome assemblies of Korean endemic species Abeliophyllum distichum and Forsythia ovata (Oleaceae).</title>
        <authorList>
            <person name="Jang H."/>
        </authorList>
    </citation>
    <scope>NUCLEOTIDE SEQUENCE [LARGE SCALE GENOMIC DNA]</scope>
</reference>
<dbReference type="PANTHER" id="PTHR13269">
    <property type="entry name" value="NUCLEOPORIN NDC1"/>
    <property type="match status" value="1"/>
</dbReference>
<organism evidence="13 14">
    <name type="scientific">Forsythia ovata</name>
    <dbReference type="NCBI Taxonomy" id="205694"/>
    <lineage>
        <taxon>Eukaryota</taxon>
        <taxon>Viridiplantae</taxon>
        <taxon>Streptophyta</taxon>
        <taxon>Embryophyta</taxon>
        <taxon>Tracheophyta</taxon>
        <taxon>Spermatophyta</taxon>
        <taxon>Magnoliopsida</taxon>
        <taxon>eudicotyledons</taxon>
        <taxon>Gunneridae</taxon>
        <taxon>Pentapetalae</taxon>
        <taxon>asterids</taxon>
        <taxon>lamiids</taxon>
        <taxon>Lamiales</taxon>
        <taxon>Oleaceae</taxon>
        <taxon>Forsythieae</taxon>
        <taxon>Forsythia</taxon>
    </lineage>
</organism>
<proteinExistence type="inferred from homology"/>
<evidence type="ECO:0000256" key="4">
    <source>
        <dbReference type="ARBA" id="ARBA00022448"/>
    </source>
</evidence>
<keyword evidence="6" id="KW-0509">mRNA transport</keyword>
<evidence type="ECO:0000256" key="2">
    <source>
        <dbReference type="ARBA" id="ARBA00004567"/>
    </source>
</evidence>
<name>A0ABD1T9P5_9LAMI</name>
<dbReference type="GO" id="GO:0031965">
    <property type="term" value="C:nuclear membrane"/>
    <property type="evidence" value="ECO:0007669"/>
    <property type="project" value="UniProtKB-SubCell"/>
</dbReference>